<keyword evidence="3 10" id="KW-0285">Flavoprotein</keyword>
<dbReference type="PANTHER" id="PTHR13847">
    <property type="entry name" value="SARCOSINE DEHYDROGENASE-RELATED"/>
    <property type="match status" value="1"/>
</dbReference>
<dbReference type="Gene3D" id="3.30.9.10">
    <property type="entry name" value="D-Amino Acid Oxidase, subunit A, domain 2"/>
    <property type="match status" value="1"/>
</dbReference>
<dbReference type="GO" id="GO:0050660">
    <property type="term" value="F:flavin adenine dinucleotide binding"/>
    <property type="evidence" value="ECO:0007669"/>
    <property type="project" value="UniProtKB-UniRule"/>
</dbReference>
<comment type="similarity">
    <text evidence="10">In the C-terminal section; belongs to the DAO family.</text>
</comment>
<dbReference type="GO" id="GO:0016645">
    <property type="term" value="F:oxidoreductase activity, acting on the CH-NH group of donors"/>
    <property type="evidence" value="ECO:0007669"/>
    <property type="project" value="InterPro"/>
</dbReference>
<evidence type="ECO:0000256" key="7">
    <source>
        <dbReference type="ARBA" id="ARBA00022827"/>
    </source>
</evidence>
<dbReference type="InterPro" id="IPR017610">
    <property type="entry name" value="tRNA_S-uridine_synth_MnmC_C"/>
</dbReference>
<dbReference type="PANTHER" id="PTHR13847:SF283">
    <property type="entry name" value="TRNA 5-METHYLAMINOMETHYL-2-THIOURIDINE BIOSYNTHESIS BIFUNCTIONAL PROTEIN MNMC"/>
    <property type="match status" value="1"/>
</dbReference>
<comment type="cofactor">
    <cofactor evidence="10">
        <name>FAD</name>
        <dbReference type="ChEBI" id="CHEBI:57692"/>
    </cofactor>
</comment>
<evidence type="ECO:0000256" key="2">
    <source>
        <dbReference type="ARBA" id="ARBA00022603"/>
    </source>
</evidence>
<dbReference type="Gene3D" id="3.50.50.60">
    <property type="entry name" value="FAD/NAD(P)-binding domain"/>
    <property type="match status" value="1"/>
</dbReference>
<evidence type="ECO:0000256" key="8">
    <source>
        <dbReference type="ARBA" id="ARBA00023002"/>
    </source>
</evidence>
<name>A0A0C5JLR1_9PROT</name>
<dbReference type="SUPFAM" id="SSF54373">
    <property type="entry name" value="FAD-linked reductases, C-terminal domain"/>
    <property type="match status" value="1"/>
</dbReference>
<feature type="region of interest" description="FAD-dependent cmnm(5)s(2)U34 oxidoreductase" evidence="10">
    <location>
        <begin position="255"/>
        <end position="652"/>
    </location>
</feature>
<dbReference type="Gene3D" id="3.40.50.150">
    <property type="entry name" value="Vaccinia Virus protein VP39"/>
    <property type="match status" value="1"/>
</dbReference>
<evidence type="ECO:0000313" key="14">
    <source>
        <dbReference type="Proteomes" id="UP000061603"/>
    </source>
</evidence>
<evidence type="ECO:0000259" key="12">
    <source>
        <dbReference type="Pfam" id="PF05430"/>
    </source>
</evidence>
<dbReference type="RefSeq" id="WP_202634223.1">
    <property type="nucleotide sequence ID" value="NZ_CP010554.1"/>
</dbReference>
<dbReference type="SUPFAM" id="SSF51905">
    <property type="entry name" value="FAD/NAD(P)-binding domain"/>
    <property type="match status" value="1"/>
</dbReference>
<dbReference type="NCBIfam" id="NF002483">
    <property type="entry name" value="PRK01747.1-4"/>
    <property type="match status" value="1"/>
</dbReference>
<keyword evidence="5 10" id="KW-0949">S-adenosyl-L-methionine</keyword>
<organism evidence="13 14">
    <name type="scientific">Rugosibacter aromaticivorans</name>
    <dbReference type="NCBI Taxonomy" id="1565605"/>
    <lineage>
        <taxon>Bacteria</taxon>
        <taxon>Pseudomonadati</taxon>
        <taxon>Pseudomonadota</taxon>
        <taxon>Betaproteobacteria</taxon>
        <taxon>Nitrosomonadales</taxon>
        <taxon>Sterolibacteriaceae</taxon>
        <taxon>Rugosibacter</taxon>
    </lineage>
</organism>
<dbReference type="AlphaFoldDB" id="A0A0C5JLR1"/>
<accession>A0A0C5JLR1</accession>
<evidence type="ECO:0000256" key="1">
    <source>
        <dbReference type="ARBA" id="ARBA00022490"/>
    </source>
</evidence>
<dbReference type="Pfam" id="PF01266">
    <property type="entry name" value="DAO"/>
    <property type="match status" value="1"/>
</dbReference>
<dbReference type="GO" id="GO:0002097">
    <property type="term" value="P:tRNA wobble base modification"/>
    <property type="evidence" value="ECO:0007669"/>
    <property type="project" value="UniProtKB-UniRule"/>
</dbReference>
<dbReference type="InterPro" id="IPR036188">
    <property type="entry name" value="FAD/NAD-bd_sf"/>
</dbReference>
<dbReference type="NCBIfam" id="TIGR03197">
    <property type="entry name" value="MnmC_Cterm"/>
    <property type="match status" value="1"/>
</dbReference>
<dbReference type="Proteomes" id="UP000061603">
    <property type="component" value="Chromosome"/>
</dbReference>
<dbReference type="GO" id="GO:0032259">
    <property type="term" value="P:methylation"/>
    <property type="evidence" value="ECO:0007669"/>
    <property type="project" value="UniProtKB-KW"/>
</dbReference>
<evidence type="ECO:0000256" key="3">
    <source>
        <dbReference type="ARBA" id="ARBA00022630"/>
    </source>
</evidence>
<keyword evidence="8 10" id="KW-0560">Oxidoreductase</keyword>
<feature type="domain" description="MnmC-like methyltransferase" evidence="12">
    <location>
        <begin position="111"/>
        <end position="231"/>
    </location>
</feature>
<evidence type="ECO:0000256" key="5">
    <source>
        <dbReference type="ARBA" id="ARBA00022691"/>
    </source>
</evidence>
<dbReference type="PATRIC" id="fig|1565605.3.peg.1559"/>
<sequence>MKHPPLVSAEFAITSDGTPFSVTFDDVYHSTHGGLDQARHVFIHGNNLSSRWQGSDQFIIAETGFGLGLNFLATWQAWRETGRTCRLHFVSVEKHPFPRDDLARALAGFAELETLASQLISQWPPLVTGFHRLHFENSQVTLTLLFGDAQTQLPHLVARLDALYLDGFAPAKNPTLWSPVLLATLTQLCRPAATLATWSVAGELRRTLEKLGWTLARRPGFGSKREMLVGHYSITVPPAPSFARGKHNERKALVIGAGLAGTAISERLAQRGWQVDLFDRNAAPAQEASGNPSGVLLPLLTKDDALAARLSRACYLYALRRLTELPAVRWSSCGVLHIARDAEHEALQCATVQELNPPAELVSFLDHAAAETLIGRSLTHGGWWFPTGGWVDPASLCNALLAAGGDRIRTHYGVTVVRLEQTANGWQIFDDADNFLGSAPHLILANAQAAEALLPYPVPLTLVPIRGQISYLESVSGLQALSVSDDQPPLRHVLCRSGYLTPPESGTVCIGASFDSGDSDLQSRLRDHQGNLHRLEELLPGAAKGINARMLTGRVGIRAAARDRVPLVGTLPAPMTAKEAAQATLTTLRRLPGLHVLLGLSARGMVWAPLAAELLASQLAGEPLPIEQDLVKLIDPARFYLHTLRRNQTTIR</sequence>
<comment type="catalytic activity">
    <reaction evidence="10">
        <text>5-aminomethyl-2-thiouridine(34) in tRNA + S-adenosyl-L-methionine = 5-methylaminomethyl-2-thiouridine(34) in tRNA + S-adenosyl-L-homocysteine + H(+)</text>
        <dbReference type="Rhea" id="RHEA:19569"/>
        <dbReference type="Rhea" id="RHEA-COMP:10195"/>
        <dbReference type="Rhea" id="RHEA-COMP:10197"/>
        <dbReference type="ChEBI" id="CHEBI:15378"/>
        <dbReference type="ChEBI" id="CHEBI:57856"/>
        <dbReference type="ChEBI" id="CHEBI:59789"/>
        <dbReference type="ChEBI" id="CHEBI:74454"/>
        <dbReference type="ChEBI" id="CHEBI:74455"/>
        <dbReference type="EC" id="2.1.1.61"/>
    </reaction>
</comment>
<proteinExistence type="inferred from homology"/>
<dbReference type="KEGG" id="rbu:PG1C_07405"/>
<evidence type="ECO:0000256" key="10">
    <source>
        <dbReference type="HAMAP-Rule" id="MF_01102"/>
    </source>
</evidence>
<dbReference type="EMBL" id="CP010554">
    <property type="protein sequence ID" value="AJP48336.1"/>
    <property type="molecule type" value="Genomic_DNA"/>
</dbReference>
<dbReference type="GO" id="GO:0005737">
    <property type="term" value="C:cytoplasm"/>
    <property type="evidence" value="ECO:0007669"/>
    <property type="project" value="UniProtKB-SubCell"/>
</dbReference>
<dbReference type="EC" id="1.5.-.-" evidence="10"/>
<keyword evidence="6 10" id="KW-0819">tRNA processing</keyword>
<evidence type="ECO:0000256" key="9">
    <source>
        <dbReference type="ARBA" id="ARBA00023268"/>
    </source>
</evidence>
<dbReference type="GO" id="GO:0004808">
    <property type="term" value="F:tRNA (5-methylaminomethyl-2-thiouridylate)(34)-methyltransferase activity"/>
    <property type="evidence" value="ECO:0007669"/>
    <property type="project" value="UniProtKB-EC"/>
</dbReference>
<reference evidence="13 14" key="1">
    <citation type="journal article" date="2015" name="Genome Announc.">
        <title>Complete Genome Sequence of a Novel Bacterium within the Family Rhodocyclaceae That Degrades Polycyclic Aromatic Hydrocarbons.</title>
        <authorList>
            <person name="Singleton D.R."/>
            <person name="Dickey A.N."/>
            <person name="Scholl E.H."/>
            <person name="Wright F.A."/>
            <person name="Aitken M.D."/>
        </authorList>
    </citation>
    <scope>NUCLEOTIDE SEQUENCE [LARGE SCALE GENOMIC DNA]</scope>
    <source>
        <strain evidence="14">PG1-Ca6</strain>
    </source>
</reference>
<dbReference type="InterPro" id="IPR006076">
    <property type="entry name" value="FAD-dep_OxRdtase"/>
</dbReference>
<feature type="domain" description="FAD dependent oxidoreductase" evidence="11">
    <location>
        <begin position="252"/>
        <end position="617"/>
    </location>
</feature>
<evidence type="ECO:0000256" key="4">
    <source>
        <dbReference type="ARBA" id="ARBA00022679"/>
    </source>
</evidence>
<dbReference type="EC" id="2.1.1.61" evidence="10"/>
<dbReference type="HAMAP" id="MF_01102">
    <property type="entry name" value="MnmC"/>
    <property type="match status" value="1"/>
</dbReference>
<keyword evidence="7 10" id="KW-0274">FAD</keyword>
<comment type="subcellular location">
    <subcellularLocation>
        <location evidence="10">Cytoplasm</location>
    </subcellularLocation>
</comment>
<keyword evidence="14" id="KW-1185">Reference proteome</keyword>
<keyword evidence="9 10" id="KW-0511">Multifunctional enzyme</keyword>
<keyword evidence="1 10" id="KW-0963">Cytoplasm</keyword>
<gene>
    <name evidence="10" type="primary">mnmC</name>
    <name evidence="13" type="ORF">PG1C_07405</name>
</gene>
<dbReference type="InterPro" id="IPR029063">
    <property type="entry name" value="SAM-dependent_MTases_sf"/>
</dbReference>
<dbReference type="InterPro" id="IPR023032">
    <property type="entry name" value="tRNA_MAMT_biosynth_bifunc_MnmC"/>
</dbReference>
<dbReference type="HOGENOM" id="CLU_022427_1_0_4"/>
<dbReference type="STRING" id="1565605.PG1C_07405"/>
<dbReference type="NCBIfam" id="NF002481">
    <property type="entry name" value="PRK01747.1-2"/>
    <property type="match status" value="1"/>
</dbReference>
<evidence type="ECO:0000256" key="6">
    <source>
        <dbReference type="ARBA" id="ARBA00022694"/>
    </source>
</evidence>
<dbReference type="NCBIfam" id="NF033855">
    <property type="entry name" value="tRNA_MNMC2"/>
    <property type="match status" value="1"/>
</dbReference>
<dbReference type="InterPro" id="IPR047785">
    <property type="entry name" value="tRNA_MNMC2"/>
</dbReference>
<protein>
    <recommendedName>
        <fullName evidence="10">tRNA 5-methylaminomethyl-2-thiouridine biosynthesis bifunctional protein MnmC</fullName>
        <shortName evidence="10">tRNA mnm(5)s(2)U biosynthesis bifunctional protein</shortName>
    </recommendedName>
    <domain>
        <recommendedName>
            <fullName evidence="10">tRNA (mnm(5)s(2)U34)-methyltransferase</fullName>
            <ecNumber evidence="10">2.1.1.61</ecNumber>
        </recommendedName>
    </domain>
    <domain>
        <recommendedName>
            <fullName evidence="10">FAD-dependent cmnm(5)s(2)U34 oxidoreductase</fullName>
            <ecNumber evidence="10">1.5.-.-</ecNumber>
        </recommendedName>
    </domain>
</protein>
<dbReference type="InterPro" id="IPR008471">
    <property type="entry name" value="MnmC-like_methylTransf"/>
</dbReference>
<keyword evidence="2 10" id="KW-0489">Methyltransferase</keyword>
<evidence type="ECO:0000259" key="11">
    <source>
        <dbReference type="Pfam" id="PF01266"/>
    </source>
</evidence>
<evidence type="ECO:0000313" key="13">
    <source>
        <dbReference type="EMBL" id="AJP48336.1"/>
    </source>
</evidence>
<feature type="region of interest" description="tRNA (mnm(5)s(2)U34)-methyltransferase" evidence="10">
    <location>
        <begin position="1"/>
        <end position="233"/>
    </location>
</feature>
<dbReference type="Pfam" id="PF05430">
    <property type="entry name" value="Methyltransf_30"/>
    <property type="match status" value="1"/>
</dbReference>
<keyword evidence="4 10" id="KW-0808">Transferase</keyword>
<comment type="function">
    <text evidence="10">Catalyzes the last two steps in the biosynthesis of 5-methylaminomethyl-2-thiouridine (mnm(5)s(2)U) at the wobble position (U34) in tRNA. Catalyzes the FAD-dependent demodification of cmnm(5)s(2)U34 to nm(5)s(2)U34, followed by the transfer of a methyl group from S-adenosyl-L-methionine to nm(5)s(2)U34, to form mnm(5)s(2)U34.</text>
</comment>
<comment type="similarity">
    <text evidence="10">In the N-terminal section; belongs to the methyltransferase superfamily. tRNA (mnm(5)s(2)U34)-methyltransferase family.</text>
</comment>